<accession>A9VDZ5</accession>
<gene>
    <name evidence="2" type="ORF">MONBRDRAFT_13003</name>
</gene>
<sequence length="593" mass="65009">MAAAAGSGRMPWRETLAWAGLSGSTSSSNGSGGGGPRYFHYTARGYEPAAKQDQAAPGTPKLDQQPLDISITHSPASQASTASEPASPLPAAPPPRARIPAGPAVQVGSRYTYPWREPDFAAALTNDHSDDDDDDDDNNGNIAPDAVDLVDAKTGGNVNGSALHSGHDPVDQKAPDHASQADPPEANHAADAQAADERAALHELLQMQLEPTVRPTFGQQYKEDDDDDDDEDDDEDVDQDQDQDHGADDKARRDGPAQRKSNKHSSSQPDIARRRRRLSPASRLKGLSDRADDVSDHDPHPAHAHSDDDESDDECASGRCRHRHLYQDRLAYRAQARHSAKVKAPSRRPRQEAAGSKPASKTHGTAEASRVLKSTRPLRGQTFDDWARAKDEAQRQARHAAREAEVRPFFSTCCSCFCHVPFCRSVSSMLPGSGLQAEQDRKEAERLAAERRQRQRAEDMFFLWLNGKNKEDREREQQELDAAAAAQAAEEERQQRKAERDRQQKKSQLGGAATTHARSASPRPAWQGPLDDVDTKPAKTPGAKQHTRRSSATRRGQSSRRSSSVQGEGSVVLSPPLLWQARLYAEQTRQPYR</sequence>
<feature type="compositionally biased region" description="Basic residues" evidence="1">
    <location>
        <begin position="335"/>
        <end position="348"/>
    </location>
</feature>
<feature type="region of interest" description="Disordered" evidence="1">
    <location>
        <begin position="122"/>
        <end position="316"/>
    </location>
</feature>
<feature type="compositionally biased region" description="Basic and acidic residues" evidence="1">
    <location>
        <begin position="242"/>
        <end position="257"/>
    </location>
</feature>
<evidence type="ECO:0000256" key="1">
    <source>
        <dbReference type="SAM" id="MobiDB-lite"/>
    </source>
</evidence>
<dbReference type="InParanoid" id="A9VDZ5"/>
<feature type="compositionally biased region" description="Acidic residues" evidence="1">
    <location>
        <begin position="129"/>
        <end position="138"/>
    </location>
</feature>
<feature type="compositionally biased region" description="Basic and acidic residues" evidence="1">
    <location>
        <begin position="286"/>
        <end position="306"/>
    </location>
</feature>
<feature type="compositionally biased region" description="Low complexity" evidence="1">
    <location>
        <begin position="20"/>
        <end position="29"/>
    </location>
</feature>
<feature type="region of interest" description="Disordered" evidence="1">
    <location>
        <begin position="20"/>
        <end position="105"/>
    </location>
</feature>
<feature type="compositionally biased region" description="Pro residues" evidence="1">
    <location>
        <begin position="87"/>
        <end position="97"/>
    </location>
</feature>
<feature type="region of interest" description="Disordered" evidence="1">
    <location>
        <begin position="473"/>
        <end position="593"/>
    </location>
</feature>
<feature type="region of interest" description="Disordered" evidence="1">
    <location>
        <begin position="430"/>
        <end position="452"/>
    </location>
</feature>
<dbReference type="KEGG" id="mbr:MONBRDRAFT_13003"/>
<dbReference type="GeneID" id="5896208"/>
<evidence type="ECO:0000313" key="2">
    <source>
        <dbReference type="EMBL" id="EDQ84222.1"/>
    </source>
</evidence>
<proteinExistence type="predicted"/>
<dbReference type="AlphaFoldDB" id="A9VDZ5"/>
<dbReference type="Proteomes" id="UP000001357">
    <property type="component" value="Unassembled WGS sequence"/>
</dbReference>
<organism evidence="2 3">
    <name type="scientific">Monosiga brevicollis</name>
    <name type="common">Choanoflagellate</name>
    <dbReference type="NCBI Taxonomy" id="81824"/>
    <lineage>
        <taxon>Eukaryota</taxon>
        <taxon>Choanoflagellata</taxon>
        <taxon>Craspedida</taxon>
        <taxon>Salpingoecidae</taxon>
        <taxon>Monosiga</taxon>
    </lineage>
</organism>
<dbReference type="EMBL" id="CH991593">
    <property type="protein sequence ID" value="EDQ84222.1"/>
    <property type="molecule type" value="Genomic_DNA"/>
</dbReference>
<feature type="region of interest" description="Disordered" evidence="1">
    <location>
        <begin position="334"/>
        <end position="383"/>
    </location>
</feature>
<feature type="compositionally biased region" description="Low complexity" evidence="1">
    <location>
        <begin position="553"/>
        <end position="574"/>
    </location>
</feature>
<protein>
    <submittedName>
        <fullName evidence="2">Uncharacterized protein</fullName>
    </submittedName>
</protein>
<evidence type="ECO:0000313" key="3">
    <source>
        <dbReference type="Proteomes" id="UP000001357"/>
    </source>
</evidence>
<feature type="compositionally biased region" description="Basic and acidic residues" evidence="1">
    <location>
        <begin position="490"/>
        <end position="504"/>
    </location>
</feature>
<dbReference type="RefSeq" id="XP_001750946.1">
    <property type="nucleotide sequence ID" value="XM_001750894.1"/>
</dbReference>
<reference evidence="2 3" key="1">
    <citation type="journal article" date="2008" name="Nature">
        <title>The genome of the choanoflagellate Monosiga brevicollis and the origin of metazoans.</title>
        <authorList>
            <consortium name="JGI Sequencing"/>
            <person name="King N."/>
            <person name="Westbrook M.J."/>
            <person name="Young S.L."/>
            <person name="Kuo A."/>
            <person name="Abedin M."/>
            <person name="Chapman J."/>
            <person name="Fairclough S."/>
            <person name="Hellsten U."/>
            <person name="Isogai Y."/>
            <person name="Letunic I."/>
            <person name="Marr M."/>
            <person name="Pincus D."/>
            <person name="Putnam N."/>
            <person name="Rokas A."/>
            <person name="Wright K.J."/>
            <person name="Zuzow R."/>
            <person name="Dirks W."/>
            <person name="Good M."/>
            <person name="Goodstein D."/>
            <person name="Lemons D."/>
            <person name="Li W."/>
            <person name="Lyons J.B."/>
            <person name="Morris A."/>
            <person name="Nichols S."/>
            <person name="Richter D.J."/>
            <person name="Salamov A."/>
            <person name="Bork P."/>
            <person name="Lim W.A."/>
            <person name="Manning G."/>
            <person name="Miller W.T."/>
            <person name="McGinnis W."/>
            <person name="Shapiro H."/>
            <person name="Tjian R."/>
            <person name="Grigoriev I.V."/>
            <person name="Rokhsar D."/>
        </authorList>
    </citation>
    <scope>NUCLEOTIDE SEQUENCE [LARGE SCALE GENOMIC DNA]</scope>
    <source>
        <strain evidence="3">MX1 / ATCC 50154</strain>
    </source>
</reference>
<feature type="compositionally biased region" description="Basic and acidic residues" evidence="1">
    <location>
        <begin position="165"/>
        <end position="176"/>
    </location>
</feature>
<keyword evidence="3" id="KW-1185">Reference proteome</keyword>
<name>A9VDZ5_MONBE</name>
<feature type="compositionally biased region" description="Basic and acidic residues" evidence="1">
    <location>
        <begin position="438"/>
        <end position="452"/>
    </location>
</feature>
<feature type="compositionally biased region" description="Acidic residues" evidence="1">
    <location>
        <begin position="223"/>
        <end position="241"/>
    </location>
</feature>